<dbReference type="InterPro" id="IPR058191">
    <property type="entry name" value="CSPP1_C"/>
</dbReference>
<evidence type="ECO:0000256" key="2">
    <source>
        <dbReference type="SAM" id="MobiDB-lite"/>
    </source>
</evidence>
<feature type="compositionally biased region" description="Polar residues" evidence="2">
    <location>
        <begin position="1104"/>
        <end position="1121"/>
    </location>
</feature>
<feature type="region of interest" description="Disordered" evidence="2">
    <location>
        <begin position="701"/>
        <end position="774"/>
    </location>
</feature>
<keyword evidence="5" id="KW-1185">Reference proteome</keyword>
<dbReference type="Ensembl" id="ENSMALT00000000851.1">
    <property type="protein sequence ID" value="ENSMALP00000000813.1"/>
    <property type="gene ID" value="ENSMALG00000000638.1"/>
</dbReference>
<feature type="region of interest" description="Disordered" evidence="2">
    <location>
        <begin position="980"/>
        <end position="1012"/>
    </location>
</feature>
<reference evidence="4" key="1">
    <citation type="submission" date="2025-05" db="UniProtKB">
        <authorList>
            <consortium name="Ensembl"/>
        </authorList>
    </citation>
    <scope>IDENTIFICATION</scope>
</reference>
<feature type="compositionally biased region" description="Basic and acidic residues" evidence="2">
    <location>
        <begin position="188"/>
        <end position="216"/>
    </location>
</feature>
<accession>A0A3Q3PZB5</accession>
<dbReference type="PANTHER" id="PTHR21616">
    <property type="entry name" value="CENTROSOME SPINDLE POLE ASSOCIATED PROTEIN"/>
    <property type="match status" value="1"/>
</dbReference>
<feature type="region of interest" description="Disordered" evidence="2">
    <location>
        <begin position="155"/>
        <end position="216"/>
    </location>
</feature>
<dbReference type="STRING" id="43700.ENSMALP00000000813"/>
<dbReference type="PANTHER" id="PTHR21616:SF2">
    <property type="entry name" value="CENTROSOME AND SPINDLE POLE-ASSOCIATED PROTEIN 1"/>
    <property type="match status" value="1"/>
</dbReference>
<dbReference type="AlphaFoldDB" id="A0A3Q3PZB5"/>
<feature type="compositionally biased region" description="Basic and acidic residues" evidence="2">
    <location>
        <begin position="519"/>
        <end position="529"/>
    </location>
</feature>
<dbReference type="GO" id="GO:0032467">
    <property type="term" value="P:positive regulation of cytokinesis"/>
    <property type="evidence" value="ECO:0007669"/>
    <property type="project" value="InterPro"/>
</dbReference>
<feature type="coiled-coil region" evidence="1">
    <location>
        <begin position="537"/>
        <end position="568"/>
    </location>
</feature>
<dbReference type="KEGG" id="malb:109960077"/>
<evidence type="ECO:0000313" key="4">
    <source>
        <dbReference type="Ensembl" id="ENSMALP00000000835.1"/>
    </source>
</evidence>
<feature type="region of interest" description="Disordered" evidence="2">
    <location>
        <begin position="353"/>
        <end position="382"/>
    </location>
</feature>
<keyword evidence="1" id="KW-0175">Coiled coil</keyword>
<feature type="compositionally biased region" description="Polar residues" evidence="2">
    <location>
        <begin position="480"/>
        <end position="490"/>
    </location>
</feature>
<evidence type="ECO:0000259" key="3">
    <source>
        <dbReference type="Pfam" id="PF24578"/>
    </source>
</evidence>
<proteinExistence type="predicted"/>
<dbReference type="Ensembl" id="ENSMALT00000000874.1">
    <property type="protein sequence ID" value="ENSMALP00000000835.1"/>
    <property type="gene ID" value="ENSMALG00000000638.1"/>
</dbReference>
<sequence length="1133" mass="131146">MPPASVAQGIIPNSDAGLGLSFLLGADYERKKQKLKEELQLDYKQYIAKIKGLKTSNPRPRPQGLSLPIDEKILAKEKLREERNKEYNLFLQDQAQIRRLKRGAPPIASKPGQVQTSDAMCISPPASHLSIFNTHTNIPTPHRRDAATLTEAVDIGKSTEPWDPGHRPRRPWQLYRPKEPYSSEEELISDKDEEVRHRSRKDSHSPEPEYKVERRNRERFQKVHRAPQDVKEVEAPGVHHQNSNDWVWKSDLQMPDSTRMTTRTRNAIRKDQAEFATGLMIGAIEEQTASQIRKEQYKQELLKQIAEQQRNKMREKELELKVAATGVTDPEKEPDRIKQFGIVNRQYDSWRWDRGKDTNLRPKDDKSVEDTEQRGPPGKSQVYYSPTVNQLIRKTVPESGMESAQGVPSLDYFNEDYHRDFSNMLGEVAIPRVAAVLPPVPPTVANHYKTPYDASYYYYGRRDPLDPYLSHYQNGLPGGVQQSGSSNSLSERAPPFRLNDHTEAHDQHRASLLDVGEVPADRSKQKRESALSYPEALRQQIKEREELKRREKEEKEQYEAKIEAEMMAYNPWGRSGGGAPIKDQKGNLFSDLNQMHRIIEESYRNPVLTNSGQTQKVLMRNGHTLEAEARNPLSHQLSGFNNQPTSQQLHRQDSYKEALKQQIEENKRKQAEERERRRAEEEKEEKRLAEQRARIQWEYEEEQRKQKKSLHRLENQSWTHEAKTRQEKEKRVRQEQETEKTIPESTGDRQEKQSQLSYKREPSPPIPTMQNKLTNPMTFRPFSAVSQSSSRTVHCASAPHYRRVRPKIPPLQNGQQEVIRELSGLCRYLREEQRQIEAQLGQTDRQESHFTPPSRHRGRPRVDASESVHIKVDQQTTRRPFSDAACVNMQNIREFNQLKYRDTASREEFLHMYPDPPTDAQSLDIQQQALLHEQQSKIMRMKKEQEHDILDQQLSQYPRNKPGRFIHSDTLLPSDTAFIDLYSGNPSEERVTHQRPPQPPAEPQERTAPWRRHDYDGVAVSKNQEEPEAQSLQSSAVETELNGEAKVRAHNLQHIRRQDSYTGEHNGTSEGLCSDEVDVLSLHSALESRVSVETVATEPWLRPGTSQALKRSGSRQRPNSRMDTRPWITDRGM</sequence>
<feature type="compositionally biased region" description="Basic and acidic residues" evidence="2">
    <location>
        <begin position="353"/>
        <end position="373"/>
    </location>
</feature>
<dbReference type="Pfam" id="PF24578">
    <property type="entry name" value="CSPP1_C"/>
    <property type="match status" value="1"/>
</dbReference>
<organism evidence="4 5">
    <name type="scientific">Monopterus albus</name>
    <name type="common">Swamp eel</name>
    <dbReference type="NCBI Taxonomy" id="43700"/>
    <lineage>
        <taxon>Eukaryota</taxon>
        <taxon>Metazoa</taxon>
        <taxon>Chordata</taxon>
        <taxon>Craniata</taxon>
        <taxon>Vertebrata</taxon>
        <taxon>Euteleostomi</taxon>
        <taxon>Actinopterygii</taxon>
        <taxon>Neopterygii</taxon>
        <taxon>Teleostei</taxon>
        <taxon>Neoteleostei</taxon>
        <taxon>Acanthomorphata</taxon>
        <taxon>Anabantaria</taxon>
        <taxon>Synbranchiformes</taxon>
        <taxon>Synbranchidae</taxon>
        <taxon>Monopterus</taxon>
    </lineage>
</organism>
<feature type="compositionally biased region" description="Basic and acidic residues" evidence="2">
    <location>
        <begin position="498"/>
        <end position="511"/>
    </location>
</feature>
<dbReference type="GO" id="GO:0005813">
    <property type="term" value="C:centrosome"/>
    <property type="evidence" value="ECO:0007669"/>
    <property type="project" value="InterPro"/>
</dbReference>
<evidence type="ECO:0000313" key="5">
    <source>
        <dbReference type="Proteomes" id="UP000261600"/>
    </source>
</evidence>
<protein>
    <recommendedName>
        <fullName evidence="3">Centrosome and spindle pole-associated protein 1 C-terminal domain-containing protein</fullName>
    </recommendedName>
</protein>
<dbReference type="GO" id="GO:0005874">
    <property type="term" value="C:microtubule"/>
    <property type="evidence" value="ECO:0007669"/>
    <property type="project" value="InterPro"/>
</dbReference>
<evidence type="ECO:0000256" key="1">
    <source>
        <dbReference type="SAM" id="Coils"/>
    </source>
</evidence>
<feature type="region of interest" description="Disordered" evidence="2">
    <location>
        <begin position="469"/>
        <end position="535"/>
    </location>
</feature>
<dbReference type="GO" id="GO:0000922">
    <property type="term" value="C:spindle pole"/>
    <property type="evidence" value="ECO:0007669"/>
    <property type="project" value="InterPro"/>
</dbReference>
<feature type="region of interest" description="Disordered" evidence="2">
    <location>
        <begin position="838"/>
        <end position="868"/>
    </location>
</feature>
<feature type="compositionally biased region" description="Basic and acidic residues" evidence="2">
    <location>
        <begin position="720"/>
        <end position="762"/>
    </location>
</feature>
<feature type="compositionally biased region" description="Basic and acidic residues" evidence="2">
    <location>
        <begin position="650"/>
        <end position="687"/>
    </location>
</feature>
<feature type="domain" description="Centrosome and spindle pole-associated protein 1 C-terminal" evidence="3">
    <location>
        <begin position="888"/>
        <end position="942"/>
    </location>
</feature>
<dbReference type="Proteomes" id="UP000261600">
    <property type="component" value="Unplaced"/>
</dbReference>
<name>A0A3Q3PZB5_MONAL</name>
<feature type="region of interest" description="Disordered" evidence="2">
    <location>
        <begin position="635"/>
        <end position="687"/>
    </location>
</feature>
<feature type="compositionally biased region" description="Polar residues" evidence="2">
    <location>
        <begin position="635"/>
        <end position="649"/>
    </location>
</feature>
<dbReference type="GeneID" id="109960077"/>
<dbReference type="CTD" id="103909748"/>
<dbReference type="InterPro" id="IPR026708">
    <property type="entry name" value="CSPP1"/>
</dbReference>
<feature type="region of interest" description="Disordered" evidence="2">
    <location>
        <begin position="1099"/>
        <end position="1133"/>
    </location>
</feature>
<dbReference type="RefSeq" id="XP_020455582.1">
    <property type="nucleotide sequence ID" value="XM_020599926.1"/>
</dbReference>